<organism evidence="2 3">
    <name type="scientific">Liparis tanakae</name>
    <name type="common">Tanaka's snailfish</name>
    <dbReference type="NCBI Taxonomy" id="230148"/>
    <lineage>
        <taxon>Eukaryota</taxon>
        <taxon>Metazoa</taxon>
        <taxon>Chordata</taxon>
        <taxon>Craniata</taxon>
        <taxon>Vertebrata</taxon>
        <taxon>Euteleostomi</taxon>
        <taxon>Actinopterygii</taxon>
        <taxon>Neopterygii</taxon>
        <taxon>Teleostei</taxon>
        <taxon>Neoteleostei</taxon>
        <taxon>Acanthomorphata</taxon>
        <taxon>Eupercaria</taxon>
        <taxon>Perciformes</taxon>
        <taxon>Cottioidei</taxon>
        <taxon>Cottales</taxon>
        <taxon>Liparidae</taxon>
        <taxon>Liparis</taxon>
    </lineage>
</organism>
<feature type="region of interest" description="Disordered" evidence="1">
    <location>
        <begin position="39"/>
        <end position="76"/>
    </location>
</feature>
<protein>
    <submittedName>
        <fullName evidence="2">Uncharacterized protein</fullName>
    </submittedName>
</protein>
<proteinExistence type="predicted"/>
<dbReference type="AlphaFoldDB" id="A0A4Z2E6G5"/>
<dbReference type="EMBL" id="SRLO01015142">
    <property type="protein sequence ID" value="TNN24516.1"/>
    <property type="molecule type" value="Genomic_DNA"/>
</dbReference>
<evidence type="ECO:0000256" key="1">
    <source>
        <dbReference type="SAM" id="MobiDB-lite"/>
    </source>
</evidence>
<dbReference type="Proteomes" id="UP000314294">
    <property type="component" value="Unassembled WGS sequence"/>
</dbReference>
<sequence>MCVEVGSATVRRAVSRAPRRERAAPASPRSVINHIVHSGARRLTPSPMSGAAIKSPSTNCRHHELDPGPPYEQLSH</sequence>
<keyword evidence="3" id="KW-1185">Reference proteome</keyword>
<reference evidence="2 3" key="1">
    <citation type="submission" date="2019-03" db="EMBL/GenBank/DDBJ databases">
        <title>First draft genome of Liparis tanakae, snailfish: a comprehensive survey of snailfish specific genes.</title>
        <authorList>
            <person name="Kim W."/>
            <person name="Song I."/>
            <person name="Jeong J.-H."/>
            <person name="Kim D."/>
            <person name="Kim S."/>
            <person name="Ryu S."/>
            <person name="Song J.Y."/>
            <person name="Lee S.K."/>
        </authorList>
    </citation>
    <scope>NUCLEOTIDE SEQUENCE [LARGE SCALE GENOMIC DNA]</scope>
    <source>
        <tissue evidence="2">Muscle</tissue>
    </source>
</reference>
<accession>A0A4Z2E6G5</accession>
<gene>
    <name evidence="2" type="ORF">EYF80_065358</name>
</gene>
<name>A0A4Z2E6G5_9TELE</name>
<evidence type="ECO:0000313" key="3">
    <source>
        <dbReference type="Proteomes" id="UP000314294"/>
    </source>
</evidence>
<evidence type="ECO:0000313" key="2">
    <source>
        <dbReference type="EMBL" id="TNN24516.1"/>
    </source>
</evidence>
<comment type="caution">
    <text evidence="2">The sequence shown here is derived from an EMBL/GenBank/DDBJ whole genome shotgun (WGS) entry which is preliminary data.</text>
</comment>